<dbReference type="InterPro" id="IPR058624">
    <property type="entry name" value="MdtA-like_HH"/>
</dbReference>
<evidence type="ECO:0000256" key="4">
    <source>
        <dbReference type="SAM" id="SignalP"/>
    </source>
</evidence>
<dbReference type="Pfam" id="PF25876">
    <property type="entry name" value="HH_MFP_RND"/>
    <property type="match status" value="1"/>
</dbReference>
<reference evidence="9" key="1">
    <citation type="journal article" date="2013" name="Genome Announc.">
        <title>Draft Genome Sequence of Agarivorans albus Strain MKT 106T, an Agarolytic Marine Bacterium.</title>
        <authorList>
            <person name="Yasuike M."/>
            <person name="Nakamura Y."/>
            <person name="Kai W."/>
            <person name="Fujiwara A."/>
            <person name="Fukui Y."/>
            <person name="Satomi M."/>
            <person name="Sano M."/>
        </authorList>
    </citation>
    <scope>NUCLEOTIDE SEQUENCE [LARGE SCALE GENOMIC DNA]</scope>
</reference>
<protein>
    <submittedName>
        <fullName evidence="9">Membrane-fusion protein</fullName>
    </submittedName>
</protein>
<evidence type="ECO:0000313" key="10">
    <source>
        <dbReference type="Proteomes" id="UP000014461"/>
    </source>
</evidence>
<dbReference type="STRING" id="1331007.AALB_0713"/>
<dbReference type="Proteomes" id="UP000014461">
    <property type="component" value="Unassembled WGS sequence"/>
</dbReference>
<dbReference type="SUPFAM" id="SSF111369">
    <property type="entry name" value="HlyD-like secretion proteins"/>
    <property type="match status" value="1"/>
</dbReference>
<dbReference type="InterPro" id="IPR006143">
    <property type="entry name" value="RND_pump_MFP"/>
</dbReference>
<comment type="caution">
    <text evidence="9">The sequence shown here is derived from an EMBL/GenBank/DDBJ whole genome shotgun (WGS) entry which is preliminary data.</text>
</comment>
<feature type="domain" description="Multidrug resistance protein MdtA-like barrel-sandwich hybrid" evidence="6">
    <location>
        <begin position="61"/>
        <end position="194"/>
    </location>
</feature>
<evidence type="ECO:0000259" key="8">
    <source>
        <dbReference type="Pfam" id="PF25967"/>
    </source>
</evidence>
<dbReference type="OrthoDB" id="9800613at2"/>
<dbReference type="GO" id="GO:0046677">
    <property type="term" value="P:response to antibiotic"/>
    <property type="evidence" value="ECO:0007669"/>
    <property type="project" value="TreeGrafter"/>
</dbReference>
<dbReference type="Gene3D" id="1.10.287.470">
    <property type="entry name" value="Helix hairpin bin"/>
    <property type="match status" value="1"/>
</dbReference>
<evidence type="ECO:0000259" key="6">
    <source>
        <dbReference type="Pfam" id="PF25917"/>
    </source>
</evidence>
<organism evidence="9 10">
    <name type="scientific">Agarivorans albus MKT 106</name>
    <dbReference type="NCBI Taxonomy" id="1331007"/>
    <lineage>
        <taxon>Bacteria</taxon>
        <taxon>Pseudomonadati</taxon>
        <taxon>Pseudomonadota</taxon>
        <taxon>Gammaproteobacteria</taxon>
        <taxon>Alteromonadales</taxon>
        <taxon>Alteromonadaceae</taxon>
        <taxon>Agarivorans</taxon>
    </lineage>
</organism>
<dbReference type="Gene3D" id="2.40.420.20">
    <property type="match status" value="1"/>
</dbReference>
<dbReference type="Pfam" id="PF25967">
    <property type="entry name" value="RND-MFP_C"/>
    <property type="match status" value="1"/>
</dbReference>
<name>R9PH98_AGAAL</name>
<evidence type="ECO:0000313" key="9">
    <source>
        <dbReference type="EMBL" id="GAD00633.1"/>
    </source>
</evidence>
<dbReference type="AlphaFoldDB" id="R9PH98"/>
<dbReference type="Pfam" id="PF25917">
    <property type="entry name" value="BSH_RND"/>
    <property type="match status" value="1"/>
</dbReference>
<dbReference type="GO" id="GO:0022857">
    <property type="term" value="F:transmembrane transporter activity"/>
    <property type="evidence" value="ECO:0007669"/>
    <property type="project" value="InterPro"/>
</dbReference>
<evidence type="ECO:0000256" key="2">
    <source>
        <dbReference type="ARBA" id="ARBA00009477"/>
    </source>
</evidence>
<feature type="domain" description="Multidrug resistance protein MdtA-like alpha-helical hairpin" evidence="5">
    <location>
        <begin position="101"/>
        <end position="170"/>
    </location>
</feature>
<evidence type="ECO:0000259" key="7">
    <source>
        <dbReference type="Pfam" id="PF25944"/>
    </source>
</evidence>
<dbReference type="RefSeq" id="WP_016400401.1">
    <property type="nucleotide sequence ID" value="NZ_BARX01000003.1"/>
</dbReference>
<comment type="subcellular location">
    <subcellularLocation>
        <location evidence="1">Cell inner membrane</location>
        <topology evidence="1">Lipid-anchor</topology>
    </subcellularLocation>
</comment>
<dbReference type="InterPro" id="IPR058626">
    <property type="entry name" value="MdtA-like_b-barrel"/>
</dbReference>
<accession>R9PH98</accession>
<proteinExistence type="inferred from homology"/>
<evidence type="ECO:0000256" key="3">
    <source>
        <dbReference type="SAM" id="Coils"/>
    </source>
</evidence>
<gene>
    <name evidence="9" type="ORF">AALB_0713</name>
</gene>
<dbReference type="Pfam" id="PF25944">
    <property type="entry name" value="Beta-barrel_RND"/>
    <property type="match status" value="1"/>
</dbReference>
<keyword evidence="10" id="KW-1185">Reference proteome</keyword>
<sequence>MFSTRLRMLVTAAALVLLSACNSSTESAAQIPASLVNTELAQNLQYAPSQQFVGRIEAYQDVDIRAQVSGYLVKRHFEDGQMVKRGQLLYEIDPTRYQAAVAQAKASLAKAKAALTNAEINWQRGERLLPKNNISRSEFDRLTAEKLSADAQLEAAEAELNASLVDLKHTSIVAPFDGRIGQSEVSKGDLITMTSGALTNLVSLNPIRASFRVSERERLAMGLDHVDAHSSAQTDDTIVDLVISDNRSYPNKGRLDFIDNRIDLQTGTINISAQFDNPQQQLLPGQYVEIGLTSTALVEATVIPRRAVQSDLEGEFVMLVGEDNKAERRNVTIGPVLEQGVVIHKGLQGNEQVITAGLQRVRHGHSVQVVEKQQG</sequence>
<evidence type="ECO:0000256" key="1">
    <source>
        <dbReference type="ARBA" id="ARBA00004519"/>
    </source>
</evidence>
<dbReference type="GO" id="GO:0005886">
    <property type="term" value="C:plasma membrane"/>
    <property type="evidence" value="ECO:0007669"/>
    <property type="project" value="UniProtKB-SubCell"/>
</dbReference>
<feature type="domain" description="Multidrug resistance protein MdtA-like beta-barrel" evidence="7">
    <location>
        <begin position="209"/>
        <end position="292"/>
    </location>
</feature>
<keyword evidence="3" id="KW-0175">Coiled coil</keyword>
<comment type="similarity">
    <text evidence="2">Belongs to the membrane fusion protein (MFP) (TC 8.A.1) family.</text>
</comment>
<feature type="domain" description="Multidrug resistance protein MdtA-like C-terminal permuted SH3" evidence="8">
    <location>
        <begin position="300"/>
        <end position="360"/>
    </location>
</feature>
<feature type="signal peptide" evidence="4">
    <location>
        <begin position="1"/>
        <end position="28"/>
    </location>
</feature>
<dbReference type="InterPro" id="IPR058627">
    <property type="entry name" value="MdtA-like_C"/>
</dbReference>
<dbReference type="InterPro" id="IPR058625">
    <property type="entry name" value="MdtA-like_BSH"/>
</dbReference>
<feature type="chain" id="PRO_5004478612" evidence="4">
    <location>
        <begin position="29"/>
        <end position="375"/>
    </location>
</feature>
<feature type="coiled-coil region" evidence="3">
    <location>
        <begin position="101"/>
        <end position="159"/>
    </location>
</feature>
<dbReference type="EMBL" id="BARX01000003">
    <property type="protein sequence ID" value="GAD00633.1"/>
    <property type="molecule type" value="Genomic_DNA"/>
</dbReference>
<dbReference type="PANTHER" id="PTHR30158">
    <property type="entry name" value="ACRA/E-RELATED COMPONENT OF DRUG EFFLUX TRANSPORTER"/>
    <property type="match status" value="1"/>
</dbReference>
<dbReference type="FunFam" id="2.40.420.20:FF:000001">
    <property type="entry name" value="Efflux RND transporter periplasmic adaptor subunit"/>
    <property type="match status" value="1"/>
</dbReference>
<dbReference type="NCBIfam" id="TIGR01730">
    <property type="entry name" value="RND_mfp"/>
    <property type="match status" value="1"/>
</dbReference>
<dbReference type="PROSITE" id="PS51257">
    <property type="entry name" value="PROKAR_LIPOPROTEIN"/>
    <property type="match status" value="1"/>
</dbReference>
<dbReference type="Gene3D" id="2.40.30.170">
    <property type="match status" value="1"/>
</dbReference>
<keyword evidence="4" id="KW-0732">Signal</keyword>
<dbReference type="Gene3D" id="2.40.50.100">
    <property type="match status" value="1"/>
</dbReference>
<evidence type="ECO:0000259" key="5">
    <source>
        <dbReference type="Pfam" id="PF25876"/>
    </source>
</evidence>